<dbReference type="InterPro" id="IPR051209">
    <property type="entry name" value="FAD-bind_Monooxygenase_sf"/>
</dbReference>
<protein>
    <recommendedName>
        <fullName evidence="9">FAD/NAD(P)-binding domain-containing protein</fullName>
    </recommendedName>
</protein>
<keyword evidence="8" id="KW-1185">Reference proteome</keyword>
<feature type="compositionally biased region" description="Basic and acidic residues" evidence="6">
    <location>
        <begin position="14"/>
        <end position="27"/>
    </location>
</feature>
<evidence type="ECO:0000313" key="7">
    <source>
        <dbReference type="EMBL" id="KAI1613504.1"/>
    </source>
</evidence>
<comment type="similarity">
    <text evidence="2">Belongs to the FAD-binding monooxygenase family.</text>
</comment>
<evidence type="ECO:0000256" key="2">
    <source>
        <dbReference type="ARBA" id="ARBA00010139"/>
    </source>
</evidence>
<proteinExistence type="inferred from homology"/>
<dbReference type="Gene3D" id="3.50.50.60">
    <property type="entry name" value="FAD/NAD(P)-binding domain"/>
    <property type="match status" value="2"/>
</dbReference>
<keyword evidence="5" id="KW-0560">Oxidoreductase</keyword>
<dbReference type="Pfam" id="PF00743">
    <property type="entry name" value="FMO-like"/>
    <property type="match status" value="1"/>
</dbReference>
<evidence type="ECO:0000256" key="5">
    <source>
        <dbReference type="ARBA" id="ARBA00023002"/>
    </source>
</evidence>
<evidence type="ECO:0000256" key="3">
    <source>
        <dbReference type="ARBA" id="ARBA00022630"/>
    </source>
</evidence>
<comment type="caution">
    <text evidence="7">The sequence shown here is derived from an EMBL/GenBank/DDBJ whole genome shotgun (WGS) entry which is preliminary data.</text>
</comment>
<dbReference type="PANTHER" id="PTHR42877">
    <property type="entry name" value="L-ORNITHINE N(5)-MONOOXYGENASE-RELATED"/>
    <property type="match status" value="1"/>
</dbReference>
<feature type="region of interest" description="Disordered" evidence="6">
    <location>
        <begin position="1"/>
        <end position="37"/>
    </location>
</feature>
<dbReference type="EMBL" id="MU404354">
    <property type="protein sequence ID" value="KAI1613504.1"/>
    <property type="molecule type" value="Genomic_DNA"/>
</dbReference>
<gene>
    <name evidence="7" type="ORF">EDD36DRAFT_475500</name>
</gene>
<sequence length="579" mass="66292">MADNRADLPSGTHASEKEDLRSREAVNDHPSTVPATNPRWVPLNDQPLFTPRKLRVVCIGAGYAGLTLIYKLKYKLNVDYIDLQVYEKNHDVGGTWLENRYPGVACDVPAHVYTFLFEPNPDWSKYYATGPEIWQYIKKTSKKYQLEDHIQFNTRVVESIWNEQKSQWDIKVESNGQITETSADILVNAAGILNKWKWPEIEGLRDFKGSLLHSAAWDETADWAGKLVGVIGNGSSAIQIVPTLQPKAKRLINYIRSPTWISTNFNLDFAPSGDGFVFSEEQKRKFREHPEELTKYRRAIEHDFNHNFPTFISDSKEQALVDGAFREIMAQRLGNDPELIEKLIPKWQVGCRRLTPGEGYLEALRADNAEACFDRIVRVTETGVETQHGETKLDMLICATGFDVSFNPFWKLVGRDGRRLEDEWAEVPKAYFGICSSSMPNYFIFNGPNCPVGHGSLIAVIDWTADYIWRWCEKIATHDISSVVVKDDVLEEFNLYSQEFLKGTVWASGCRSWYKNNKIDGPVTAMYAGSVIHYKECLEHDRGEDFDIRYNTGNRFRFMGNGLTQREIRGEDLGYYLEV</sequence>
<dbReference type="GO" id="GO:0050660">
    <property type="term" value="F:flavin adenine dinucleotide binding"/>
    <property type="evidence" value="ECO:0007669"/>
    <property type="project" value="InterPro"/>
</dbReference>
<evidence type="ECO:0000256" key="1">
    <source>
        <dbReference type="ARBA" id="ARBA00001974"/>
    </source>
</evidence>
<dbReference type="SUPFAM" id="SSF51905">
    <property type="entry name" value="FAD/NAD(P)-binding domain"/>
    <property type="match status" value="3"/>
</dbReference>
<evidence type="ECO:0008006" key="9">
    <source>
        <dbReference type="Google" id="ProtNLM"/>
    </source>
</evidence>
<comment type="cofactor">
    <cofactor evidence="1">
        <name>FAD</name>
        <dbReference type="ChEBI" id="CHEBI:57692"/>
    </cofactor>
</comment>
<keyword evidence="3" id="KW-0285">Flavoprotein</keyword>
<accession>A0AAN6DXV1</accession>
<reference evidence="7" key="1">
    <citation type="journal article" date="2022" name="bioRxiv">
        <title>Deciphering the potential niche of two novel black yeast fungi from a biological soil crust based on their genomes, phenotypes, and melanin regulation.</title>
        <authorList>
            <consortium name="DOE Joint Genome Institute"/>
            <person name="Carr E.C."/>
            <person name="Barton Q."/>
            <person name="Grambo S."/>
            <person name="Sullivan M."/>
            <person name="Renfro C.M."/>
            <person name="Kuo A."/>
            <person name="Pangilinan J."/>
            <person name="Lipzen A."/>
            <person name="Keymanesh K."/>
            <person name="Savage E."/>
            <person name="Barry K."/>
            <person name="Grigoriev I.V."/>
            <person name="Riekhof W.R."/>
            <person name="Harris S.S."/>
        </authorList>
    </citation>
    <scope>NUCLEOTIDE SEQUENCE</scope>
    <source>
        <strain evidence="7">JF 03-4F</strain>
    </source>
</reference>
<dbReference type="GO" id="GO:0050661">
    <property type="term" value="F:NADP binding"/>
    <property type="evidence" value="ECO:0007669"/>
    <property type="project" value="InterPro"/>
</dbReference>
<dbReference type="Proteomes" id="UP001203852">
    <property type="component" value="Unassembled WGS sequence"/>
</dbReference>
<evidence type="ECO:0000256" key="4">
    <source>
        <dbReference type="ARBA" id="ARBA00022827"/>
    </source>
</evidence>
<dbReference type="GO" id="GO:0004499">
    <property type="term" value="F:N,N-dimethylaniline monooxygenase activity"/>
    <property type="evidence" value="ECO:0007669"/>
    <property type="project" value="InterPro"/>
</dbReference>
<dbReference type="InterPro" id="IPR036188">
    <property type="entry name" value="FAD/NAD-bd_sf"/>
</dbReference>
<evidence type="ECO:0000256" key="6">
    <source>
        <dbReference type="SAM" id="MobiDB-lite"/>
    </source>
</evidence>
<dbReference type="PANTHER" id="PTHR42877:SF11">
    <property type="entry name" value="MONOOXYGENASE, PUTATIVE (AFU_ORTHOLOGUE AFUA_6G13790)-RELATED"/>
    <property type="match status" value="1"/>
</dbReference>
<keyword evidence="4" id="KW-0274">FAD</keyword>
<dbReference type="AlphaFoldDB" id="A0AAN6DXV1"/>
<organism evidence="7 8">
    <name type="scientific">Exophiala viscosa</name>
    <dbReference type="NCBI Taxonomy" id="2486360"/>
    <lineage>
        <taxon>Eukaryota</taxon>
        <taxon>Fungi</taxon>
        <taxon>Dikarya</taxon>
        <taxon>Ascomycota</taxon>
        <taxon>Pezizomycotina</taxon>
        <taxon>Eurotiomycetes</taxon>
        <taxon>Chaetothyriomycetidae</taxon>
        <taxon>Chaetothyriales</taxon>
        <taxon>Herpotrichiellaceae</taxon>
        <taxon>Exophiala</taxon>
    </lineage>
</organism>
<evidence type="ECO:0000313" key="8">
    <source>
        <dbReference type="Proteomes" id="UP001203852"/>
    </source>
</evidence>
<name>A0AAN6DXV1_9EURO</name>
<dbReference type="InterPro" id="IPR020946">
    <property type="entry name" value="Flavin_mOase-like"/>
</dbReference>